<dbReference type="EMBL" id="PXVD01000013">
    <property type="protein sequence ID" value="MDJ1371469.1"/>
    <property type="molecule type" value="Genomic_DNA"/>
</dbReference>
<evidence type="ECO:0000313" key="3">
    <source>
        <dbReference type="Proteomes" id="UP001170379"/>
    </source>
</evidence>
<sequence length="207" mass="23037">MLTPCTRAASIAQPMVANVDPSSNVRQSGSKSSGAPNHPREHESKVNLPRRVELAQSLPHLAGPRMLVSRECDAKRDQRGTIALIRVGLAEHPVFPPVQQQVEVSPGECSRIRDPLEAEPEPGLADGWVAHPRPIPVDLERRRERERVRLLAELPLIGQIDPWPRHIARCLPTRIGRGRRFCRENRCRLRVAGPARGCLTGLRAFLA</sequence>
<gene>
    <name evidence="2" type="ORF">C7K25_08830</name>
</gene>
<proteinExistence type="predicted"/>
<protein>
    <submittedName>
        <fullName evidence="2">Uncharacterized protein</fullName>
    </submittedName>
</protein>
<feature type="region of interest" description="Disordered" evidence="1">
    <location>
        <begin position="1"/>
        <end position="49"/>
    </location>
</feature>
<reference evidence="2" key="2">
    <citation type="journal article" date="2022" name="Sci. Rep.">
        <title>In silico prediction of the enzymes involved in the degradation of the herbicide molinate by Gulosibacter molinativorax ON4T.</title>
        <authorList>
            <person name="Lopes A.R."/>
            <person name="Bunin E."/>
            <person name="Viana A.T."/>
            <person name="Froufe H."/>
            <person name="Munoz-Merida A."/>
            <person name="Pinho D."/>
            <person name="Figueiredo J."/>
            <person name="Barroso C."/>
            <person name="Vaz-Moreira I."/>
            <person name="Bellanger X."/>
            <person name="Egas C."/>
            <person name="Nunes O.C."/>
        </authorList>
    </citation>
    <scope>NUCLEOTIDE SEQUENCE</scope>
    <source>
        <strain evidence="2">ON4</strain>
    </source>
</reference>
<keyword evidence="3" id="KW-1185">Reference proteome</keyword>
<organism evidence="2 3">
    <name type="scientific">Gulosibacter molinativorax</name>
    <dbReference type="NCBI Taxonomy" id="256821"/>
    <lineage>
        <taxon>Bacteria</taxon>
        <taxon>Bacillati</taxon>
        <taxon>Actinomycetota</taxon>
        <taxon>Actinomycetes</taxon>
        <taxon>Micrococcales</taxon>
        <taxon>Microbacteriaceae</taxon>
        <taxon>Gulosibacter</taxon>
    </lineage>
</organism>
<feature type="compositionally biased region" description="Basic and acidic residues" evidence="1">
    <location>
        <begin position="38"/>
        <end position="49"/>
    </location>
</feature>
<name>A0ABT7C8D6_9MICO</name>
<feature type="compositionally biased region" description="Polar residues" evidence="1">
    <location>
        <begin position="20"/>
        <end position="35"/>
    </location>
</feature>
<accession>A0ABT7C8D6</accession>
<reference evidence="2" key="1">
    <citation type="submission" date="2018-03" db="EMBL/GenBank/DDBJ databases">
        <authorList>
            <person name="Nunes O.C."/>
            <person name="Lopes A.R."/>
            <person name="Froufe H."/>
            <person name="Munoz-Merida A."/>
            <person name="Barroso C."/>
            <person name="Egas C."/>
        </authorList>
    </citation>
    <scope>NUCLEOTIDE SEQUENCE</scope>
    <source>
        <strain evidence="2">ON4</strain>
    </source>
</reference>
<comment type="caution">
    <text evidence="2">The sequence shown here is derived from an EMBL/GenBank/DDBJ whole genome shotgun (WGS) entry which is preliminary data.</text>
</comment>
<evidence type="ECO:0000256" key="1">
    <source>
        <dbReference type="SAM" id="MobiDB-lite"/>
    </source>
</evidence>
<evidence type="ECO:0000313" key="2">
    <source>
        <dbReference type="EMBL" id="MDJ1371469.1"/>
    </source>
</evidence>
<dbReference type="Proteomes" id="UP001170379">
    <property type="component" value="Unassembled WGS sequence"/>
</dbReference>